<keyword evidence="2" id="KW-1185">Reference proteome</keyword>
<evidence type="ECO:0000313" key="1">
    <source>
        <dbReference type="EMBL" id="OEU06057.1"/>
    </source>
</evidence>
<dbReference type="OrthoDB" id="10685700at2759"/>
<sequence>MVECTEEADLELALEAKGKEHTFICGLDSDFFFYKDINYIPLNQISIQTSGIHAFIARRSDLANLLGFDNDSRLVDLALLMGNDYVDSLSLDLPDEIELDNVQSIVFYLQCHEDFEVIAKTPRGESCSTPFFEACITFITWKNFP</sequence>
<accession>A0A1E7EJI9</accession>
<evidence type="ECO:0000313" key="2">
    <source>
        <dbReference type="Proteomes" id="UP000095751"/>
    </source>
</evidence>
<proteinExistence type="predicted"/>
<dbReference type="InParanoid" id="A0A1E7EJI9"/>
<gene>
    <name evidence="1" type="ORF">FRACYDRAFT_256578</name>
</gene>
<organism evidence="1 2">
    <name type="scientific">Fragilariopsis cylindrus CCMP1102</name>
    <dbReference type="NCBI Taxonomy" id="635003"/>
    <lineage>
        <taxon>Eukaryota</taxon>
        <taxon>Sar</taxon>
        <taxon>Stramenopiles</taxon>
        <taxon>Ochrophyta</taxon>
        <taxon>Bacillariophyta</taxon>
        <taxon>Bacillariophyceae</taxon>
        <taxon>Bacillariophycidae</taxon>
        <taxon>Bacillariales</taxon>
        <taxon>Bacillariaceae</taxon>
        <taxon>Fragilariopsis</taxon>
    </lineage>
</organism>
<reference evidence="1 2" key="1">
    <citation type="submission" date="2016-09" db="EMBL/GenBank/DDBJ databases">
        <title>Extensive genetic diversity and differential bi-allelic expression allows diatom success in the polar Southern Ocean.</title>
        <authorList>
            <consortium name="DOE Joint Genome Institute"/>
            <person name="Mock T."/>
            <person name="Otillar R.P."/>
            <person name="Strauss J."/>
            <person name="Dupont C."/>
            <person name="Frickenhaus S."/>
            <person name="Maumus F."/>
            <person name="Mcmullan M."/>
            <person name="Sanges R."/>
            <person name="Schmutz J."/>
            <person name="Toseland A."/>
            <person name="Valas R."/>
            <person name="Veluchamy A."/>
            <person name="Ward B.J."/>
            <person name="Allen A."/>
            <person name="Barry K."/>
            <person name="Falciatore A."/>
            <person name="Ferrante M."/>
            <person name="Fortunato A.E."/>
            <person name="Gloeckner G."/>
            <person name="Gruber A."/>
            <person name="Hipkin R."/>
            <person name="Janech M."/>
            <person name="Kroth P."/>
            <person name="Leese F."/>
            <person name="Lindquist E."/>
            <person name="Lyon B.R."/>
            <person name="Martin J."/>
            <person name="Mayer C."/>
            <person name="Parker M."/>
            <person name="Quesneville H."/>
            <person name="Raymond J."/>
            <person name="Uhlig C."/>
            <person name="Valentin K.U."/>
            <person name="Worden A.Z."/>
            <person name="Armbrust E.V."/>
            <person name="Bowler C."/>
            <person name="Green B."/>
            <person name="Moulton V."/>
            <person name="Van Oosterhout C."/>
            <person name="Grigoriev I."/>
        </authorList>
    </citation>
    <scope>NUCLEOTIDE SEQUENCE [LARGE SCALE GENOMIC DNA]</scope>
    <source>
        <strain evidence="1 2">CCMP1102</strain>
    </source>
</reference>
<dbReference type="AlphaFoldDB" id="A0A1E7EJI9"/>
<dbReference type="Proteomes" id="UP000095751">
    <property type="component" value="Unassembled WGS sequence"/>
</dbReference>
<evidence type="ECO:0008006" key="3">
    <source>
        <dbReference type="Google" id="ProtNLM"/>
    </source>
</evidence>
<protein>
    <recommendedName>
        <fullName evidence="3">XPG-I domain-containing protein</fullName>
    </recommendedName>
</protein>
<dbReference type="EMBL" id="KV784430">
    <property type="protein sequence ID" value="OEU06057.1"/>
    <property type="molecule type" value="Genomic_DNA"/>
</dbReference>
<dbReference type="KEGG" id="fcy:FRACYDRAFT_256578"/>
<name>A0A1E7EJI9_9STRA</name>